<keyword evidence="1" id="KW-0472">Membrane</keyword>
<proteinExistence type="predicted"/>
<keyword evidence="1" id="KW-1133">Transmembrane helix</keyword>
<name>A0ABS5HT88_9RHOB</name>
<gene>
    <name evidence="2" type="ORF">IT775_11770</name>
</gene>
<sequence length="200" mass="19971">MRRPGLTYWLTTLALAEAAGIAVVAATYAAIDRDQIGAGTAAVLLAGGVEGLCLGSAQALGLRRLGVRPAPWIILTVLAAVTGYGLSMLGQIGGGAGADTAFDPPPWLMALAGAGVGLGMGAVMGLVQSPALPRNIARRHWVAANVVGWIPAMAAIMLAAGLAEQGWPLFRVAALGAVSGALAGACVALATWIALPRGDD</sequence>
<dbReference type="RefSeq" id="WP_212701315.1">
    <property type="nucleotide sequence ID" value="NZ_JADMKU010000009.1"/>
</dbReference>
<keyword evidence="1" id="KW-0812">Transmembrane</keyword>
<evidence type="ECO:0000313" key="3">
    <source>
        <dbReference type="Proteomes" id="UP001195941"/>
    </source>
</evidence>
<dbReference type="EMBL" id="JADMKU010000009">
    <property type="protein sequence ID" value="MBR9651798.1"/>
    <property type="molecule type" value="Genomic_DNA"/>
</dbReference>
<evidence type="ECO:0000313" key="2">
    <source>
        <dbReference type="EMBL" id="MBR9651798.1"/>
    </source>
</evidence>
<evidence type="ECO:0000256" key="1">
    <source>
        <dbReference type="SAM" id="Phobius"/>
    </source>
</evidence>
<dbReference type="Proteomes" id="UP001195941">
    <property type="component" value="Unassembled WGS sequence"/>
</dbReference>
<feature type="transmembrane region" description="Helical" evidence="1">
    <location>
        <begin position="36"/>
        <end position="57"/>
    </location>
</feature>
<feature type="transmembrane region" description="Helical" evidence="1">
    <location>
        <begin position="69"/>
        <end position="87"/>
    </location>
</feature>
<feature type="transmembrane region" description="Helical" evidence="1">
    <location>
        <begin position="141"/>
        <end position="163"/>
    </location>
</feature>
<reference evidence="2 3" key="1">
    <citation type="journal article" date="2021" name="Arch. Microbiol.">
        <title>Thalassobius aquimarinus sp. nov., isolated from the Sea of Japan seashore.</title>
        <authorList>
            <person name="Kurilenko V.V."/>
            <person name="Romanenko L.A."/>
            <person name="Chernysheva N.Y."/>
            <person name="Velansky P.V."/>
            <person name="Tekutyeva L.A."/>
            <person name="Isaeva M.P."/>
            <person name="Mikhailov V.V."/>
        </authorList>
    </citation>
    <scope>NUCLEOTIDE SEQUENCE [LARGE SCALE GENOMIC DNA]</scope>
    <source>
        <strain evidence="2 3">KMM 8518</strain>
    </source>
</reference>
<feature type="transmembrane region" description="Helical" evidence="1">
    <location>
        <begin position="7"/>
        <end position="30"/>
    </location>
</feature>
<protein>
    <submittedName>
        <fullName evidence="2">Uncharacterized protein</fullName>
    </submittedName>
</protein>
<organism evidence="2 3">
    <name type="scientific">Thalassovita aquimarina</name>
    <dbReference type="NCBI Taxonomy" id="2785917"/>
    <lineage>
        <taxon>Bacteria</taxon>
        <taxon>Pseudomonadati</taxon>
        <taxon>Pseudomonadota</taxon>
        <taxon>Alphaproteobacteria</taxon>
        <taxon>Rhodobacterales</taxon>
        <taxon>Roseobacteraceae</taxon>
        <taxon>Thalassovita</taxon>
    </lineage>
</organism>
<keyword evidence="3" id="KW-1185">Reference proteome</keyword>
<feature type="transmembrane region" description="Helical" evidence="1">
    <location>
        <begin position="107"/>
        <end position="129"/>
    </location>
</feature>
<accession>A0ABS5HT88</accession>
<comment type="caution">
    <text evidence="2">The sequence shown here is derived from an EMBL/GenBank/DDBJ whole genome shotgun (WGS) entry which is preliminary data.</text>
</comment>
<feature type="transmembrane region" description="Helical" evidence="1">
    <location>
        <begin position="169"/>
        <end position="195"/>
    </location>
</feature>